<dbReference type="OrthoDB" id="3046414at2759"/>
<dbReference type="Proteomes" id="UP000230002">
    <property type="component" value="Unassembled WGS sequence"/>
</dbReference>
<name>A0A2G8SHS7_9APHY</name>
<proteinExistence type="predicted"/>
<feature type="region of interest" description="Disordered" evidence="1">
    <location>
        <begin position="403"/>
        <end position="435"/>
    </location>
</feature>
<dbReference type="EMBL" id="AYKW01000008">
    <property type="protein sequence ID" value="PIL33118.1"/>
    <property type="molecule type" value="Genomic_DNA"/>
</dbReference>
<feature type="compositionally biased region" description="Acidic residues" evidence="1">
    <location>
        <begin position="414"/>
        <end position="435"/>
    </location>
</feature>
<keyword evidence="3" id="KW-1185">Reference proteome</keyword>
<protein>
    <submittedName>
        <fullName evidence="2">Uncharacterized protein</fullName>
    </submittedName>
</protein>
<dbReference type="AlphaFoldDB" id="A0A2G8SHS7"/>
<accession>A0A2G8SHS7</accession>
<evidence type="ECO:0000313" key="2">
    <source>
        <dbReference type="EMBL" id="PIL33118.1"/>
    </source>
</evidence>
<evidence type="ECO:0000313" key="3">
    <source>
        <dbReference type="Proteomes" id="UP000230002"/>
    </source>
</evidence>
<gene>
    <name evidence="2" type="ORF">GSI_04567</name>
</gene>
<dbReference type="STRING" id="1077348.A0A2G8SHS7"/>
<comment type="caution">
    <text evidence="2">The sequence shown here is derived from an EMBL/GenBank/DDBJ whole genome shotgun (WGS) entry which is preliminary data.</text>
</comment>
<reference evidence="2 3" key="1">
    <citation type="journal article" date="2015" name="Sci. Rep.">
        <title>Chromosome-level genome map provides insights into diverse defense mechanisms in the medicinal fungus Ganoderma sinense.</title>
        <authorList>
            <person name="Zhu Y."/>
            <person name="Xu J."/>
            <person name="Sun C."/>
            <person name="Zhou S."/>
            <person name="Xu H."/>
            <person name="Nelson D.R."/>
            <person name="Qian J."/>
            <person name="Song J."/>
            <person name="Luo H."/>
            <person name="Xiang L."/>
            <person name="Li Y."/>
            <person name="Xu Z."/>
            <person name="Ji A."/>
            <person name="Wang L."/>
            <person name="Lu S."/>
            <person name="Hayward A."/>
            <person name="Sun W."/>
            <person name="Li X."/>
            <person name="Schwartz D.C."/>
            <person name="Wang Y."/>
            <person name="Chen S."/>
        </authorList>
    </citation>
    <scope>NUCLEOTIDE SEQUENCE [LARGE SCALE GENOMIC DNA]</scope>
    <source>
        <strain evidence="2 3">ZZ0214-1</strain>
    </source>
</reference>
<sequence>MEINRYLDGLRQGCRQIRSYDERYVPGMAYTQLSPLELLLLGHDAKTVDFFFSSWTPDLIMKLRSLSSSLFFAVEAYASRKWNINTHLRRWFHDVPDFLRKLTACDAVVSGSEAVSFFDRHSFHGHDLDIYVPLHGLLPLGRYLKFYGFAYQATSRSHPLFDAAAMMLPSSLRYPLPPSAQSITHGQRSEGRHASRQDATYTFATFNFVRSVGRNSVRGHHVQLIAVSCDPIEYIINNFHSTGVMNILTGTHALCLFPHLTFVDRVMVTCRDLARYAGWEAPWMSKYRQRGFQVCTAEDTAPECKERFIWRRKVGDRLTWVLPYKRTGLHPKNSVEISCQYAFEVLDTSYDVTPIGAALRVGPRFVYSSISFLGNCKSPLLDTDYQSVELAAAFPHFFYPMSDDDSANSTVGTEVEEDGTETESASENDDGDGSD</sequence>
<evidence type="ECO:0000256" key="1">
    <source>
        <dbReference type="SAM" id="MobiDB-lite"/>
    </source>
</evidence>
<organism evidence="2 3">
    <name type="scientific">Ganoderma sinense ZZ0214-1</name>
    <dbReference type="NCBI Taxonomy" id="1077348"/>
    <lineage>
        <taxon>Eukaryota</taxon>
        <taxon>Fungi</taxon>
        <taxon>Dikarya</taxon>
        <taxon>Basidiomycota</taxon>
        <taxon>Agaricomycotina</taxon>
        <taxon>Agaricomycetes</taxon>
        <taxon>Polyporales</taxon>
        <taxon>Polyporaceae</taxon>
        <taxon>Ganoderma</taxon>
    </lineage>
</organism>